<accession>A0A1X0R124</accession>
<protein>
    <submittedName>
        <fullName evidence="2">Kinase-like protein</fullName>
    </submittedName>
</protein>
<dbReference type="SMART" id="SM00220">
    <property type="entry name" value="S_TKc"/>
    <property type="match status" value="1"/>
</dbReference>
<dbReference type="InterPro" id="IPR011009">
    <property type="entry name" value="Kinase-like_dom_sf"/>
</dbReference>
<gene>
    <name evidence="2" type="ORF">BCV72DRAFT_306219</name>
</gene>
<dbReference type="GO" id="GO:0005524">
    <property type="term" value="F:ATP binding"/>
    <property type="evidence" value="ECO:0007669"/>
    <property type="project" value="InterPro"/>
</dbReference>
<dbReference type="VEuPathDB" id="FungiDB:BCV72DRAFT_306219"/>
<dbReference type="Proteomes" id="UP000242414">
    <property type="component" value="Unassembled WGS sequence"/>
</dbReference>
<proteinExistence type="predicted"/>
<dbReference type="PANTHER" id="PTHR11909">
    <property type="entry name" value="CASEIN KINASE-RELATED"/>
    <property type="match status" value="1"/>
</dbReference>
<dbReference type="InterPro" id="IPR000719">
    <property type="entry name" value="Prot_kinase_dom"/>
</dbReference>
<dbReference type="InterPro" id="IPR050235">
    <property type="entry name" value="CK1_Ser-Thr_kinase"/>
</dbReference>
<keyword evidence="2" id="KW-0808">Transferase</keyword>
<organism evidence="2">
    <name type="scientific">Rhizopus microsporus var. microsporus</name>
    <dbReference type="NCBI Taxonomy" id="86635"/>
    <lineage>
        <taxon>Eukaryota</taxon>
        <taxon>Fungi</taxon>
        <taxon>Fungi incertae sedis</taxon>
        <taxon>Mucoromycota</taxon>
        <taxon>Mucoromycotina</taxon>
        <taxon>Mucoromycetes</taxon>
        <taxon>Mucorales</taxon>
        <taxon>Mucorineae</taxon>
        <taxon>Rhizopodaceae</taxon>
        <taxon>Rhizopus</taxon>
    </lineage>
</organism>
<dbReference type="GO" id="GO:0004672">
    <property type="term" value="F:protein kinase activity"/>
    <property type="evidence" value="ECO:0007669"/>
    <property type="project" value="InterPro"/>
</dbReference>
<reference evidence="2" key="1">
    <citation type="journal article" date="2016" name="Proc. Natl. Acad. Sci. U.S.A.">
        <title>Lipid metabolic changes in an early divergent fungus govern the establishment of a mutualistic symbiosis with endobacteria.</title>
        <authorList>
            <person name="Lastovetsky O.A."/>
            <person name="Gaspar M.L."/>
            <person name="Mondo S.J."/>
            <person name="LaButti K.M."/>
            <person name="Sandor L."/>
            <person name="Grigoriev I.V."/>
            <person name="Henry S.A."/>
            <person name="Pawlowska T.E."/>
        </authorList>
    </citation>
    <scope>NUCLEOTIDE SEQUENCE [LARGE SCALE GENOMIC DNA]</scope>
    <source>
        <strain evidence="2">ATCC 52814</strain>
    </source>
</reference>
<sequence length="352" mass="41651">MERFKFDDTFCNSRYKILSLFGSGGYGAVYKGKDTLLNRDVAIKVAQLSESDVLEKEIKAYQHIGSKKHFPTIYWYGQDGDYHLFVMQLLNKSLDDMLMRFGKLSLKTIFMLADQAALCFKWIFEALSFMHSAGFLHRDIKSGNMSMGLGDTSETLYIYDFDLVKQFKHNNRHTSQCYGTYTIGTYRYTSLNSPEGISKHIFNEKARQTKSIYIYEDVKLESIYQLKENIVPEKLCVDLPLVFITFLKYVHNLSFAEKPDYNYLRNMFRSVYEQNKYQVDNLYEWTKTTDPEMITYKKKKKIETRKIRMKRTKEEKKFKKVISRPRKKWPNPVQDFLLPSNLPIKQKRAIML</sequence>
<dbReference type="SUPFAM" id="SSF56112">
    <property type="entry name" value="Protein kinase-like (PK-like)"/>
    <property type="match status" value="1"/>
</dbReference>
<name>A0A1X0R124_RHIZD</name>
<dbReference type="Pfam" id="PF00069">
    <property type="entry name" value="Pkinase"/>
    <property type="match status" value="1"/>
</dbReference>
<evidence type="ECO:0000313" key="2">
    <source>
        <dbReference type="EMBL" id="ORE05700.1"/>
    </source>
</evidence>
<dbReference type="PROSITE" id="PS50011">
    <property type="entry name" value="PROTEIN_KINASE_DOM"/>
    <property type="match status" value="1"/>
</dbReference>
<dbReference type="Gene3D" id="1.10.510.10">
    <property type="entry name" value="Transferase(Phosphotransferase) domain 1"/>
    <property type="match status" value="2"/>
</dbReference>
<evidence type="ECO:0000259" key="1">
    <source>
        <dbReference type="PROSITE" id="PS50011"/>
    </source>
</evidence>
<feature type="domain" description="Protein kinase" evidence="1">
    <location>
        <begin position="15"/>
        <end position="293"/>
    </location>
</feature>
<dbReference type="EMBL" id="KV921939">
    <property type="protein sequence ID" value="ORE05700.1"/>
    <property type="molecule type" value="Genomic_DNA"/>
</dbReference>
<dbReference type="AlphaFoldDB" id="A0A1X0R124"/>
<keyword evidence="2" id="KW-0418">Kinase</keyword>